<name>A0A1I0EMI7_9BACT</name>
<keyword evidence="1" id="KW-0472">Membrane</keyword>
<gene>
    <name evidence="2" type="ORF">SAMN04487998_1910</name>
</gene>
<evidence type="ECO:0008006" key="4">
    <source>
        <dbReference type="Google" id="ProtNLM"/>
    </source>
</evidence>
<proteinExistence type="predicted"/>
<protein>
    <recommendedName>
        <fullName evidence="4">Dolichyl-phosphate-mannose-protein mannosyltransferase</fullName>
    </recommendedName>
</protein>
<feature type="transmembrane region" description="Helical" evidence="1">
    <location>
        <begin position="144"/>
        <end position="162"/>
    </location>
</feature>
<organism evidence="2 3">
    <name type="scientific">Hymenobacter actinosclerus</name>
    <dbReference type="NCBI Taxonomy" id="82805"/>
    <lineage>
        <taxon>Bacteria</taxon>
        <taxon>Pseudomonadati</taxon>
        <taxon>Bacteroidota</taxon>
        <taxon>Cytophagia</taxon>
        <taxon>Cytophagales</taxon>
        <taxon>Hymenobacteraceae</taxon>
        <taxon>Hymenobacter</taxon>
    </lineage>
</organism>
<dbReference type="AlphaFoldDB" id="A0A1I0EMI7"/>
<keyword evidence="1" id="KW-0812">Transmembrane</keyword>
<feature type="transmembrane region" description="Helical" evidence="1">
    <location>
        <begin position="405"/>
        <end position="423"/>
    </location>
</feature>
<dbReference type="STRING" id="82805.SAMN04487998_1910"/>
<reference evidence="3" key="1">
    <citation type="submission" date="2016-10" db="EMBL/GenBank/DDBJ databases">
        <authorList>
            <person name="Varghese N."/>
            <person name="Submissions S."/>
        </authorList>
    </citation>
    <scope>NUCLEOTIDE SEQUENCE [LARGE SCALE GENOMIC DNA]</scope>
    <source>
        <strain evidence="3">DSM 15310</strain>
    </source>
</reference>
<dbReference type="Proteomes" id="UP000198697">
    <property type="component" value="Unassembled WGS sequence"/>
</dbReference>
<evidence type="ECO:0000256" key="1">
    <source>
        <dbReference type="SAM" id="Phobius"/>
    </source>
</evidence>
<feature type="transmembrane region" description="Helical" evidence="1">
    <location>
        <begin position="347"/>
        <end position="369"/>
    </location>
</feature>
<keyword evidence="3" id="KW-1185">Reference proteome</keyword>
<accession>A0A1I0EMI7</accession>
<feature type="transmembrane region" description="Helical" evidence="1">
    <location>
        <begin position="381"/>
        <end position="399"/>
    </location>
</feature>
<sequence length="469" mass="51680">MRKLWQAASQRPTWVGFAIALLLFGLHLATSKYFSLYYDSTSYWGYARDLEQKGHFSLYHLNTALRGYLYPLLNYPLTVLHRELLPDSQMALVKAEGALVAALLFGLVGPQFWQTVTGQQVGLGRRLAFIGLGFLFWRDYFNFLLADFPGILFLLAGSTLVLRGQSVGRVFVGAMLLVGSLYIRPIYLLALPCVLLWYGLRPGRGAARPGLRQWAAIVAGAVVVATPQLLINQHNFQSNNPLVLNQEPGSNYTVAGEDNLYLWHMNVGLRIQKYETNVGQEYANAAVVYADPTAPIVLAGRPNPEIGSLAEYAALVGQHPSEMTGLLCRHLFNGLDVLYAGPYLMHVYSPAIGLALLNYAVLFLALVVAVRQAPRLAPTDWLLVAALVLPTLASVPLVVECRFFISLHLLVYGLVCFGLPHPARWRQRVAPAWRLPLLVGFTGFILVCVTLSANTRANLQLPVMPAAAP</sequence>
<dbReference type="EMBL" id="FOHS01000002">
    <property type="protein sequence ID" value="SET46458.1"/>
    <property type="molecule type" value="Genomic_DNA"/>
</dbReference>
<keyword evidence="1" id="KW-1133">Transmembrane helix</keyword>
<dbReference type="RefSeq" id="WP_092770763.1">
    <property type="nucleotide sequence ID" value="NZ_FOHS01000002.1"/>
</dbReference>
<feature type="transmembrane region" description="Helical" evidence="1">
    <location>
        <begin position="435"/>
        <end position="453"/>
    </location>
</feature>
<feature type="transmembrane region" description="Helical" evidence="1">
    <location>
        <begin position="182"/>
        <end position="200"/>
    </location>
</feature>
<dbReference type="OrthoDB" id="6008354at2"/>
<evidence type="ECO:0000313" key="2">
    <source>
        <dbReference type="EMBL" id="SET46458.1"/>
    </source>
</evidence>
<evidence type="ECO:0000313" key="3">
    <source>
        <dbReference type="Proteomes" id="UP000198697"/>
    </source>
</evidence>
<feature type="transmembrane region" description="Helical" evidence="1">
    <location>
        <begin position="212"/>
        <end position="231"/>
    </location>
</feature>